<evidence type="ECO:0000256" key="1">
    <source>
        <dbReference type="ARBA" id="ARBA00007806"/>
    </source>
</evidence>
<dbReference type="Gene3D" id="2.60.40.1760">
    <property type="entry name" value="glycosyl hydrolase (family 31)"/>
    <property type="match status" value="1"/>
</dbReference>
<reference evidence="10" key="1">
    <citation type="submission" date="2022-11" db="UniProtKB">
        <authorList>
            <consortium name="WormBaseParasite"/>
        </authorList>
    </citation>
    <scope>IDENTIFICATION</scope>
</reference>
<dbReference type="Gene3D" id="2.60.40.1180">
    <property type="entry name" value="Golgi alpha-mannosidase II"/>
    <property type="match status" value="2"/>
</dbReference>
<dbReference type="GO" id="GO:0030246">
    <property type="term" value="F:carbohydrate binding"/>
    <property type="evidence" value="ECO:0007669"/>
    <property type="project" value="InterPro"/>
</dbReference>
<feature type="domain" description="Glycosyl hydrolase family 31 C-terminal" evidence="8">
    <location>
        <begin position="669"/>
        <end position="757"/>
    </location>
</feature>
<dbReference type="Pfam" id="PF21365">
    <property type="entry name" value="Glyco_hydro_31_3rd"/>
    <property type="match status" value="1"/>
</dbReference>
<evidence type="ECO:0000313" key="10">
    <source>
        <dbReference type="WBParaSite" id="nRc.2.0.1.t40249-RA"/>
    </source>
</evidence>
<dbReference type="SUPFAM" id="SSF51011">
    <property type="entry name" value="Glycosyl hydrolase domain"/>
    <property type="match status" value="1"/>
</dbReference>
<dbReference type="Gene3D" id="3.20.20.80">
    <property type="entry name" value="Glycosidases"/>
    <property type="match status" value="1"/>
</dbReference>
<feature type="domain" description="Glycoside hydrolase family 31 TIM barrel" evidence="7">
    <location>
        <begin position="306"/>
        <end position="661"/>
    </location>
</feature>
<evidence type="ECO:0000313" key="9">
    <source>
        <dbReference type="Proteomes" id="UP000887565"/>
    </source>
</evidence>
<dbReference type="InterPro" id="IPR017853">
    <property type="entry name" value="GH"/>
</dbReference>
<dbReference type="SUPFAM" id="SSF74650">
    <property type="entry name" value="Galactose mutarotase-like"/>
    <property type="match status" value="1"/>
</dbReference>
<organism evidence="9 10">
    <name type="scientific">Romanomermis culicivorax</name>
    <name type="common">Nematode worm</name>
    <dbReference type="NCBI Taxonomy" id="13658"/>
    <lineage>
        <taxon>Eukaryota</taxon>
        <taxon>Metazoa</taxon>
        <taxon>Ecdysozoa</taxon>
        <taxon>Nematoda</taxon>
        <taxon>Enoplea</taxon>
        <taxon>Dorylaimia</taxon>
        <taxon>Mermithida</taxon>
        <taxon>Mermithoidea</taxon>
        <taxon>Mermithidae</taxon>
        <taxon>Romanomermis</taxon>
    </lineage>
</organism>
<keyword evidence="4 5" id="KW-0326">Glycosidase</keyword>
<dbReference type="OMA" id="LDIDYMI"/>
<evidence type="ECO:0000256" key="2">
    <source>
        <dbReference type="ARBA" id="ARBA00022801"/>
    </source>
</evidence>
<dbReference type="PROSITE" id="PS00129">
    <property type="entry name" value="GLYCOSYL_HYDROL_F31_1"/>
    <property type="match status" value="1"/>
</dbReference>
<sequence length="897" mass="102777">MGRQRGKKKKMTSSGAGLPDDLPDEKSKNRLFSDAGRRMNCIFQKSPVPDEPWCYFSYERSKFVGYKIKEIRRNSSSDFEAILSRLNSQYSFGNDDNEIRFETKIFGENEIAIKFEPIARPQNPLDPMRSFIKQVDKRHQSFAKRDSTNVFDIQIHDDPFSITVKRRKTGQILFDTFNISGFVHAEQYLSLTTRKPTYYAYGFGENVHRTLDHDFSWRKWGMFSRDEPSGGSAHNLYGVHPFHMAFEEDGKAHGVVFINANAQSVQLSPDPSLTYRTIGGMLYFAIFAGPRPDDVIQQYIKLIGYPMMPPYWSLGFHLCRFGYKSTNNVLEIFNRNMKAGVPQDVQWLDIDYMDRRRDFTYDNGNFTNLPQLASDLKARNRKMVLILDPALLSNDASYQPFKEGLEKNVYVLDARTKKPIESEVWPGKCYFPDFTNPNTTAWWIDQVKSFHEKVPSDGLWIDMNEPASFVHGSTTGCSNNKWNNPPFVPLLDQNILTKTLCMDAIQYAGRHYDLHSLYGYQESLATNLALRSLWPHKRPFILSRSTFLGSGKIVFHWTGDNTSDWPDLEWSIIASIEFNMFGIPFVGADICGFNAVAKGRGSQEELCTRWMQLGAFYPFSRNHNSDDKPDQDPAFYSQASIDSSKRALLTRYKFLPFLYSLMWKAQKTGSAVMRPLFFEFPEDKITYTISDQFLWGEGFMVVPILWPQTFARKTYFPMARWYHLLNGTELISSAKKWIDIPIGMYEIALFVRGGSVLPWQIPSQTTYESRQNPMGIIVALDFKGRANGFLYVDDGESSTEDIQYSLVKFNASSNTASSSGALTIKNVRNGYLSNVKLDTIQIYGLFKKPSAVKLNGNQLSTDQIRFDNTSKALELISLSIDFLERGANNSNIVEWVV</sequence>
<dbReference type="InterPro" id="IPR013780">
    <property type="entry name" value="Glyco_hydro_b"/>
</dbReference>
<protein>
    <submittedName>
        <fullName evidence="10">Galactose mutarotase N-terminal barrel domain-containing protein</fullName>
    </submittedName>
</protein>
<keyword evidence="2 5" id="KW-0378">Hydrolase</keyword>
<dbReference type="SUPFAM" id="SSF51445">
    <property type="entry name" value="(Trans)glycosidases"/>
    <property type="match status" value="1"/>
</dbReference>
<proteinExistence type="inferred from homology"/>
<evidence type="ECO:0000256" key="3">
    <source>
        <dbReference type="ARBA" id="ARBA00023180"/>
    </source>
</evidence>
<evidence type="ECO:0000259" key="8">
    <source>
        <dbReference type="Pfam" id="PF21365"/>
    </source>
</evidence>
<dbReference type="AlphaFoldDB" id="A0A915KP69"/>
<keyword evidence="9" id="KW-1185">Reference proteome</keyword>
<dbReference type="InterPro" id="IPR030458">
    <property type="entry name" value="Glyco_hydro_31_AS"/>
</dbReference>
<dbReference type="Pfam" id="PF01055">
    <property type="entry name" value="Glyco_hydro_31_2nd"/>
    <property type="match status" value="1"/>
</dbReference>
<feature type="compositionally biased region" description="Basic residues" evidence="6">
    <location>
        <begin position="1"/>
        <end position="11"/>
    </location>
</feature>
<dbReference type="CDD" id="cd06602">
    <property type="entry name" value="GH31_MGAM_SI_GAA"/>
    <property type="match status" value="1"/>
</dbReference>
<dbReference type="Proteomes" id="UP000887565">
    <property type="component" value="Unplaced"/>
</dbReference>
<dbReference type="PANTHER" id="PTHR22762:SF133">
    <property type="entry name" value="P-TYPE DOMAIN-CONTAINING PROTEIN"/>
    <property type="match status" value="1"/>
</dbReference>
<dbReference type="GO" id="GO:0005975">
    <property type="term" value="P:carbohydrate metabolic process"/>
    <property type="evidence" value="ECO:0007669"/>
    <property type="project" value="InterPro"/>
</dbReference>
<evidence type="ECO:0000259" key="7">
    <source>
        <dbReference type="Pfam" id="PF01055"/>
    </source>
</evidence>
<comment type="similarity">
    <text evidence="1 5">Belongs to the glycosyl hydrolase 31 family.</text>
</comment>
<dbReference type="CDD" id="cd14752">
    <property type="entry name" value="GH31_N"/>
    <property type="match status" value="1"/>
</dbReference>
<name>A0A915KP69_ROMCU</name>
<dbReference type="PANTHER" id="PTHR22762">
    <property type="entry name" value="ALPHA-GLUCOSIDASE"/>
    <property type="match status" value="1"/>
</dbReference>
<keyword evidence="3" id="KW-0325">Glycoprotein</keyword>
<dbReference type="InterPro" id="IPR000322">
    <property type="entry name" value="Glyco_hydro_31_TIM"/>
</dbReference>
<dbReference type="InterPro" id="IPR011013">
    <property type="entry name" value="Gal_mutarotase_sf_dom"/>
</dbReference>
<dbReference type="GO" id="GO:0004558">
    <property type="term" value="F:alpha-1,4-glucosidase activity"/>
    <property type="evidence" value="ECO:0007669"/>
    <property type="project" value="TreeGrafter"/>
</dbReference>
<evidence type="ECO:0000256" key="6">
    <source>
        <dbReference type="SAM" id="MobiDB-lite"/>
    </source>
</evidence>
<evidence type="ECO:0000256" key="4">
    <source>
        <dbReference type="ARBA" id="ARBA00023295"/>
    </source>
</evidence>
<dbReference type="InterPro" id="IPR048395">
    <property type="entry name" value="Glyco_hydro_31_C"/>
</dbReference>
<evidence type="ECO:0000256" key="5">
    <source>
        <dbReference type="RuleBase" id="RU361185"/>
    </source>
</evidence>
<accession>A0A915KP69</accession>
<feature type="region of interest" description="Disordered" evidence="6">
    <location>
        <begin position="1"/>
        <end position="28"/>
    </location>
</feature>
<dbReference type="WBParaSite" id="nRc.2.0.1.t40249-RA">
    <property type="protein sequence ID" value="nRc.2.0.1.t40249-RA"/>
    <property type="gene ID" value="nRc.2.0.1.g40249"/>
</dbReference>